<proteinExistence type="predicted"/>
<feature type="region of interest" description="Disordered" evidence="1">
    <location>
        <begin position="161"/>
        <end position="281"/>
    </location>
</feature>
<feature type="compositionally biased region" description="Low complexity" evidence="1">
    <location>
        <begin position="516"/>
        <end position="526"/>
    </location>
</feature>
<name>A0AAE0KBX8_9PEZI</name>
<dbReference type="Proteomes" id="UP001287356">
    <property type="component" value="Unassembled WGS sequence"/>
</dbReference>
<reference evidence="2" key="1">
    <citation type="journal article" date="2023" name="Mol. Phylogenet. Evol.">
        <title>Genome-scale phylogeny and comparative genomics of the fungal order Sordariales.</title>
        <authorList>
            <person name="Hensen N."/>
            <person name="Bonometti L."/>
            <person name="Westerberg I."/>
            <person name="Brannstrom I.O."/>
            <person name="Guillou S."/>
            <person name="Cros-Aarteil S."/>
            <person name="Calhoun S."/>
            <person name="Haridas S."/>
            <person name="Kuo A."/>
            <person name="Mondo S."/>
            <person name="Pangilinan J."/>
            <person name="Riley R."/>
            <person name="LaButti K."/>
            <person name="Andreopoulos B."/>
            <person name="Lipzen A."/>
            <person name="Chen C."/>
            <person name="Yan M."/>
            <person name="Daum C."/>
            <person name="Ng V."/>
            <person name="Clum A."/>
            <person name="Steindorff A."/>
            <person name="Ohm R.A."/>
            <person name="Martin F."/>
            <person name="Silar P."/>
            <person name="Natvig D.O."/>
            <person name="Lalanne C."/>
            <person name="Gautier V."/>
            <person name="Ament-Velasquez S.L."/>
            <person name="Kruys A."/>
            <person name="Hutchinson M.I."/>
            <person name="Powell A.J."/>
            <person name="Barry K."/>
            <person name="Miller A.N."/>
            <person name="Grigoriev I.V."/>
            <person name="Debuchy R."/>
            <person name="Gladieux P."/>
            <person name="Hiltunen Thoren M."/>
            <person name="Johannesson H."/>
        </authorList>
    </citation>
    <scope>NUCLEOTIDE SEQUENCE</scope>
    <source>
        <strain evidence="2">CBS 958.72</strain>
    </source>
</reference>
<feature type="compositionally biased region" description="Basic and acidic residues" evidence="1">
    <location>
        <begin position="396"/>
        <end position="408"/>
    </location>
</feature>
<feature type="region of interest" description="Disordered" evidence="1">
    <location>
        <begin position="337"/>
        <end position="361"/>
    </location>
</feature>
<evidence type="ECO:0000313" key="3">
    <source>
        <dbReference type="Proteomes" id="UP001287356"/>
    </source>
</evidence>
<feature type="compositionally biased region" description="Basic and acidic residues" evidence="1">
    <location>
        <begin position="527"/>
        <end position="540"/>
    </location>
</feature>
<feature type="region of interest" description="Disordered" evidence="1">
    <location>
        <begin position="476"/>
        <end position="552"/>
    </location>
</feature>
<feature type="compositionally biased region" description="Basic and acidic residues" evidence="1">
    <location>
        <begin position="340"/>
        <end position="360"/>
    </location>
</feature>
<comment type="caution">
    <text evidence="2">The sequence shown here is derived from an EMBL/GenBank/DDBJ whole genome shotgun (WGS) entry which is preliminary data.</text>
</comment>
<organism evidence="2 3">
    <name type="scientific">Lasiosphaeria ovina</name>
    <dbReference type="NCBI Taxonomy" id="92902"/>
    <lineage>
        <taxon>Eukaryota</taxon>
        <taxon>Fungi</taxon>
        <taxon>Dikarya</taxon>
        <taxon>Ascomycota</taxon>
        <taxon>Pezizomycotina</taxon>
        <taxon>Sordariomycetes</taxon>
        <taxon>Sordariomycetidae</taxon>
        <taxon>Sordariales</taxon>
        <taxon>Lasiosphaeriaceae</taxon>
        <taxon>Lasiosphaeria</taxon>
    </lineage>
</organism>
<evidence type="ECO:0000313" key="2">
    <source>
        <dbReference type="EMBL" id="KAK3373345.1"/>
    </source>
</evidence>
<dbReference type="AlphaFoldDB" id="A0AAE0KBX8"/>
<feature type="compositionally biased region" description="Polar residues" evidence="1">
    <location>
        <begin position="48"/>
        <end position="64"/>
    </location>
</feature>
<reference evidence="2" key="2">
    <citation type="submission" date="2023-06" db="EMBL/GenBank/DDBJ databases">
        <authorList>
            <consortium name="Lawrence Berkeley National Laboratory"/>
            <person name="Haridas S."/>
            <person name="Hensen N."/>
            <person name="Bonometti L."/>
            <person name="Westerberg I."/>
            <person name="Brannstrom I.O."/>
            <person name="Guillou S."/>
            <person name="Cros-Aarteil S."/>
            <person name="Calhoun S."/>
            <person name="Kuo A."/>
            <person name="Mondo S."/>
            <person name="Pangilinan J."/>
            <person name="Riley R."/>
            <person name="Labutti K."/>
            <person name="Andreopoulos B."/>
            <person name="Lipzen A."/>
            <person name="Chen C."/>
            <person name="Yanf M."/>
            <person name="Daum C."/>
            <person name="Ng V."/>
            <person name="Clum A."/>
            <person name="Steindorff A."/>
            <person name="Ohm R."/>
            <person name="Martin F."/>
            <person name="Silar P."/>
            <person name="Natvig D."/>
            <person name="Lalanne C."/>
            <person name="Gautier V."/>
            <person name="Ament-Velasquez S.L."/>
            <person name="Kruys A."/>
            <person name="Hutchinson M.I."/>
            <person name="Powell A.J."/>
            <person name="Barry K."/>
            <person name="Miller A.N."/>
            <person name="Grigoriev I.V."/>
            <person name="Debuchy R."/>
            <person name="Gladieux P."/>
            <person name="Thoren M.H."/>
            <person name="Johannesson H."/>
        </authorList>
    </citation>
    <scope>NUCLEOTIDE SEQUENCE</scope>
    <source>
        <strain evidence="2">CBS 958.72</strain>
    </source>
</reference>
<feature type="region of interest" description="Disordered" evidence="1">
    <location>
        <begin position="426"/>
        <end position="464"/>
    </location>
</feature>
<feature type="compositionally biased region" description="Basic residues" evidence="1">
    <location>
        <begin position="541"/>
        <end position="552"/>
    </location>
</feature>
<feature type="compositionally biased region" description="Polar residues" evidence="1">
    <location>
        <begin position="447"/>
        <end position="464"/>
    </location>
</feature>
<gene>
    <name evidence="2" type="ORF">B0T24DRAFT_666620</name>
</gene>
<feature type="region of interest" description="Disordered" evidence="1">
    <location>
        <begin position="48"/>
        <end position="68"/>
    </location>
</feature>
<evidence type="ECO:0000256" key="1">
    <source>
        <dbReference type="SAM" id="MobiDB-lite"/>
    </source>
</evidence>
<accession>A0AAE0KBX8</accession>
<keyword evidence="3" id="KW-1185">Reference proteome</keyword>
<feature type="compositionally biased region" description="Basic and acidic residues" evidence="1">
    <location>
        <begin position="240"/>
        <end position="251"/>
    </location>
</feature>
<dbReference type="EMBL" id="JAULSN010000004">
    <property type="protein sequence ID" value="KAK3373345.1"/>
    <property type="molecule type" value="Genomic_DNA"/>
</dbReference>
<sequence length="718" mass="78965">MSSLDPLLPPPRVDQEIVSSQVSMSLTAVTHTKKKSILSSFALRRSGSEMSLPTQAGRSASSSLTHKEEPTIRIVSYNPPNQLRARGSTARHQRSIDEMASALLDDTTVLSGGRAARYSLRSAAGSHSISSRPFNIAAASNSSNVPGEGEEARVISFQKATQIQVPERSSPPIPRKSSRRNRRGDIQQRRMSSQRENASLAKVLPKSRTVALNHLPMNPLRMNPVRLSSSTSMPLTRISEQPDRQSNDRPESPSSGLDGGQAHSHLPQDAKTMPDEKHISQKPDEKHIAYKLDMMLAQTMALKPVPLPQPARLPSSSTSSKMSRLVKQNLFKKISNALADRLHSKSHTKEPRTRTQDNRKQAHVVIEPRSQSPIPEKLSSVPTVRIGLKESANLGKDQDEKTVGEHVPRTNLPENRESLLQPKLSEDPFSEAPTVKRPVTEFENRLRTNSLDDSITGAPSTANPFETEKVFESKIDSMLPSPPVASSTPRSKYGRFQPLNESPTKRSRGMATQDGSSSESDASPASESKDALVQKCDSWEKKRKSGSNKRLKPHLTLSYIPVIDSADRKKHPSPAKRDLELMEKELRLQYPGINFGFAKENDDTDELASSMVISPIMSRAEAAAPRRLGVSKVSNAGNGPNEGDGLDTLSNNGNKMLKRMSDQRKMSHATRPAGMPRSHTEGRFPVANFDSHMDLDELQIDAPVMSYGFTQIGSQAVF</sequence>
<feature type="region of interest" description="Disordered" evidence="1">
    <location>
        <begin position="390"/>
        <end position="409"/>
    </location>
</feature>
<feature type="compositionally biased region" description="Basic and acidic residues" evidence="1">
    <location>
        <begin position="266"/>
        <end position="281"/>
    </location>
</feature>
<protein>
    <submittedName>
        <fullName evidence="2">Uncharacterized protein</fullName>
    </submittedName>
</protein>